<dbReference type="Proteomes" id="UP000183287">
    <property type="component" value="Unassembled WGS sequence"/>
</dbReference>
<evidence type="ECO:0000313" key="2">
    <source>
        <dbReference type="Proteomes" id="UP000183287"/>
    </source>
</evidence>
<accession>A0A1I4LBZ0</accession>
<gene>
    <name evidence="1" type="ORF">SAMN05421863_100662</name>
</gene>
<reference evidence="2" key="1">
    <citation type="submission" date="2016-10" db="EMBL/GenBank/DDBJ databases">
        <authorList>
            <person name="Varghese N."/>
            <person name="Submissions S."/>
        </authorList>
    </citation>
    <scope>NUCLEOTIDE SEQUENCE [LARGE SCALE GENOMIC DNA]</scope>
    <source>
        <strain evidence="2">Nm44</strain>
    </source>
</reference>
<sequence>MIEFARAIEHIRISKMFVFPVGLSSFFELDSMANQDTHESLVKVVDELSQGFCIAPFQEHIGLEIAYLRARNFTEDKNFSNFLFSPIVTARHSCCIVEQTITRLRR</sequence>
<evidence type="ECO:0000313" key="1">
    <source>
        <dbReference type="EMBL" id="SFL88460.1"/>
    </source>
</evidence>
<keyword evidence="2" id="KW-1185">Reference proteome</keyword>
<organism evidence="1 2">
    <name type="scientific">Nitrosomonas communis</name>
    <dbReference type="NCBI Taxonomy" id="44574"/>
    <lineage>
        <taxon>Bacteria</taxon>
        <taxon>Pseudomonadati</taxon>
        <taxon>Pseudomonadota</taxon>
        <taxon>Betaproteobacteria</taxon>
        <taxon>Nitrosomonadales</taxon>
        <taxon>Nitrosomonadaceae</taxon>
        <taxon>Nitrosomonas</taxon>
    </lineage>
</organism>
<name>A0A1I4LBZ0_9PROT</name>
<dbReference type="EMBL" id="FOUB01000006">
    <property type="protein sequence ID" value="SFL88460.1"/>
    <property type="molecule type" value="Genomic_DNA"/>
</dbReference>
<proteinExistence type="predicted"/>
<dbReference type="AlphaFoldDB" id="A0A1I4LBZ0"/>
<protein>
    <submittedName>
        <fullName evidence="1">Uncharacterized protein</fullName>
    </submittedName>
</protein>